<proteinExistence type="inferred from homology"/>
<keyword evidence="9" id="KW-0333">Golgi apparatus</keyword>
<keyword evidence="7" id="KW-0597">Phosphoprotein</keyword>
<dbReference type="GO" id="GO:0015031">
    <property type="term" value="P:protein transport"/>
    <property type="evidence" value="ECO:0007669"/>
    <property type="project" value="UniProtKB-KW"/>
</dbReference>
<protein>
    <submittedName>
        <fullName evidence="13">Sorting nexin 1</fullName>
    </submittedName>
</protein>
<reference evidence="13 14" key="1">
    <citation type="journal article" date="2023" name="Elife">
        <title>Identification of key yeast species and microbe-microbe interactions impacting larval growth of Drosophila in the wild.</title>
        <authorList>
            <person name="Mure A."/>
            <person name="Sugiura Y."/>
            <person name="Maeda R."/>
            <person name="Honda K."/>
            <person name="Sakurai N."/>
            <person name="Takahashi Y."/>
            <person name="Watada M."/>
            <person name="Katoh T."/>
            <person name="Gotoh A."/>
            <person name="Gotoh Y."/>
            <person name="Taniguchi I."/>
            <person name="Nakamura K."/>
            <person name="Hayashi T."/>
            <person name="Katayama T."/>
            <person name="Uemura T."/>
            <person name="Hattori Y."/>
        </authorList>
    </citation>
    <scope>NUCLEOTIDE SEQUENCE [LARGE SCALE GENOMIC DNA]</scope>
    <source>
        <strain evidence="13 14">KH-74</strain>
    </source>
</reference>
<evidence type="ECO:0000256" key="6">
    <source>
        <dbReference type="ARBA" id="ARBA00022490"/>
    </source>
</evidence>
<organism evidence="13 14">
    <name type="scientific">Maudiozyma humilis</name>
    <name type="common">Sour dough yeast</name>
    <name type="synonym">Kazachstania humilis</name>
    <dbReference type="NCBI Taxonomy" id="51915"/>
    <lineage>
        <taxon>Eukaryota</taxon>
        <taxon>Fungi</taxon>
        <taxon>Dikarya</taxon>
        <taxon>Ascomycota</taxon>
        <taxon>Saccharomycotina</taxon>
        <taxon>Saccharomycetes</taxon>
        <taxon>Saccharomycetales</taxon>
        <taxon>Saccharomycetaceae</taxon>
        <taxon>Maudiozyma</taxon>
    </lineage>
</organism>
<feature type="compositionally biased region" description="Polar residues" evidence="11">
    <location>
        <begin position="72"/>
        <end position="85"/>
    </location>
</feature>
<dbReference type="Gene3D" id="3.30.1520.10">
    <property type="entry name" value="Phox-like domain"/>
    <property type="match status" value="1"/>
</dbReference>
<evidence type="ECO:0000256" key="1">
    <source>
        <dbReference type="ARBA" id="ARBA00004287"/>
    </source>
</evidence>
<dbReference type="GO" id="GO:0005794">
    <property type="term" value="C:Golgi apparatus"/>
    <property type="evidence" value="ECO:0007669"/>
    <property type="project" value="UniProtKB-SubCell"/>
</dbReference>
<evidence type="ECO:0000313" key="13">
    <source>
        <dbReference type="EMBL" id="GMM53422.1"/>
    </source>
</evidence>
<evidence type="ECO:0000256" key="3">
    <source>
        <dbReference type="ARBA" id="ARBA00004555"/>
    </source>
</evidence>
<dbReference type="GO" id="GO:0030904">
    <property type="term" value="C:retromer complex"/>
    <property type="evidence" value="ECO:0007669"/>
    <property type="project" value="UniProtKB-ARBA"/>
</dbReference>
<feature type="compositionally biased region" description="Polar residues" evidence="11">
    <location>
        <begin position="189"/>
        <end position="200"/>
    </location>
</feature>
<keyword evidence="14" id="KW-1185">Reference proteome</keyword>
<dbReference type="Gene3D" id="1.20.1270.60">
    <property type="entry name" value="Arfaptin homology (AH) domain/BAR domain"/>
    <property type="match status" value="1"/>
</dbReference>
<dbReference type="PROSITE" id="PS50195">
    <property type="entry name" value="PX"/>
    <property type="match status" value="1"/>
</dbReference>
<feature type="region of interest" description="Disordered" evidence="11">
    <location>
        <begin position="137"/>
        <end position="207"/>
    </location>
</feature>
<dbReference type="SUPFAM" id="SSF64268">
    <property type="entry name" value="PX domain"/>
    <property type="match status" value="1"/>
</dbReference>
<keyword evidence="10" id="KW-0472">Membrane</keyword>
<accession>A0AAV5RRT0</accession>
<comment type="similarity">
    <text evidence="4">Belongs to the sorting nexin family.</text>
</comment>
<evidence type="ECO:0000256" key="4">
    <source>
        <dbReference type="ARBA" id="ARBA00010883"/>
    </source>
</evidence>
<dbReference type="AlphaFoldDB" id="A0AAV5RRT0"/>
<evidence type="ECO:0000256" key="2">
    <source>
        <dbReference type="ARBA" id="ARBA00004496"/>
    </source>
</evidence>
<evidence type="ECO:0000256" key="11">
    <source>
        <dbReference type="SAM" id="MobiDB-lite"/>
    </source>
</evidence>
<dbReference type="GO" id="GO:0005829">
    <property type="term" value="C:cytosol"/>
    <property type="evidence" value="ECO:0007669"/>
    <property type="project" value="GOC"/>
</dbReference>
<dbReference type="InterPro" id="IPR036871">
    <property type="entry name" value="PX_dom_sf"/>
</dbReference>
<sequence length="696" mass="78150">MNYEDDDALRAPVWDELNHSEEIEATPSPPPSTVADTTTTPNREHVADLTAGFNAAPNVEDELSRTFANISTSETAQNIANSPNDESPESPEKLISMLAPDSNPLMDLENDAKVTATVESVDDPLFGGSSSLITPILGEGSLKHDSNVSPSKRTGKPRQLFNASTRLRRRKPDYGDKSGVATPVKDDSSTVTSPQLNSPSPSDPLGMAQKESEFVDETLDIETKDNDHSAHANTKNALLNQMDKPLYQISPRKSISTAPSASMHESSPSPDSETNPDGTETATDGSISAESTLATFHINVTDPIKVADLATSHMEYTVSTVSELLESQRAQVTRRYTDFRWLYRQLQSNHWGMVIPPPPEKQAVGRFKTDFVENRRSQMEAMLMSIAKNPVLQRDQDFLMFLTSDNFLNDSKLRAHMTASGSYNDNNDLSEVHISEIELLGSDDAVVVLRNGGIDGEQNKGFMSFSLSSQPKYTEPDAFFLQERERFTNLEGQLRQLYKSLEVIDTERNDLAATVFEFSKSIEMLAKLEVTKKTSDLLYAFAQVHDSIRESLERNSLQQSLTLGVTLDEYVRTLSSVRAIFNQRAKLGYFLVIVENDMNKKKTQFDRSYPNFKLSQQNNDPRCKAMLAECVTLDQRFHKIKERWIRIAEDIKREVKQFEIAEIKEFRNSMEISLEASIESQKECIELWETFYQSSL</sequence>
<comment type="subcellular location">
    <subcellularLocation>
        <location evidence="2">Cytoplasm</location>
    </subcellularLocation>
    <subcellularLocation>
        <location evidence="3">Golgi apparatus</location>
    </subcellularLocation>
    <subcellularLocation>
        <location evidence="1">Membrane</location>
        <topology evidence="1">Peripheral membrane protein</topology>
        <orientation evidence="1">Cytoplasmic side</orientation>
    </subcellularLocation>
</comment>
<name>A0AAV5RRT0_MAUHU</name>
<evidence type="ECO:0000259" key="12">
    <source>
        <dbReference type="PROSITE" id="PS50195"/>
    </source>
</evidence>
<evidence type="ECO:0000313" key="14">
    <source>
        <dbReference type="Proteomes" id="UP001377567"/>
    </source>
</evidence>
<dbReference type="SMART" id="SM00312">
    <property type="entry name" value="PX"/>
    <property type="match status" value="1"/>
</dbReference>
<evidence type="ECO:0000256" key="9">
    <source>
        <dbReference type="ARBA" id="ARBA00023034"/>
    </source>
</evidence>
<dbReference type="FunFam" id="1.20.1270.60:FF:000022">
    <property type="entry name" value="Sorting nexin 3 protein"/>
    <property type="match status" value="1"/>
</dbReference>
<dbReference type="InterPro" id="IPR001683">
    <property type="entry name" value="PX_dom"/>
</dbReference>
<keyword evidence="6" id="KW-0963">Cytoplasm</keyword>
<gene>
    <name evidence="13" type="ORF">DAKH74_000380</name>
</gene>
<dbReference type="Proteomes" id="UP001377567">
    <property type="component" value="Unassembled WGS sequence"/>
</dbReference>
<comment type="caution">
    <text evidence="13">The sequence shown here is derived from an EMBL/GenBank/DDBJ whole genome shotgun (WGS) entry which is preliminary data.</text>
</comment>
<dbReference type="GO" id="GO:0005768">
    <property type="term" value="C:endosome"/>
    <property type="evidence" value="ECO:0007669"/>
    <property type="project" value="UniProtKB-ARBA"/>
</dbReference>
<dbReference type="PANTHER" id="PTHR10555:SF170">
    <property type="entry name" value="FI18122P1"/>
    <property type="match status" value="1"/>
</dbReference>
<evidence type="ECO:0000256" key="7">
    <source>
        <dbReference type="ARBA" id="ARBA00022553"/>
    </source>
</evidence>
<evidence type="ECO:0000256" key="5">
    <source>
        <dbReference type="ARBA" id="ARBA00022448"/>
    </source>
</evidence>
<dbReference type="Pfam" id="PF00787">
    <property type="entry name" value="PX"/>
    <property type="match status" value="1"/>
</dbReference>
<feature type="region of interest" description="Disordered" evidence="11">
    <location>
        <begin position="254"/>
        <end position="285"/>
    </location>
</feature>
<feature type="region of interest" description="Disordered" evidence="11">
    <location>
        <begin position="72"/>
        <end position="106"/>
    </location>
</feature>
<dbReference type="PANTHER" id="PTHR10555">
    <property type="entry name" value="SORTING NEXIN"/>
    <property type="match status" value="1"/>
</dbReference>
<dbReference type="GO" id="GO:0032266">
    <property type="term" value="F:phosphatidylinositol-3-phosphate binding"/>
    <property type="evidence" value="ECO:0007669"/>
    <property type="project" value="UniProtKB-ARBA"/>
</dbReference>
<keyword evidence="5" id="KW-0813">Transport</keyword>
<evidence type="ECO:0000256" key="8">
    <source>
        <dbReference type="ARBA" id="ARBA00022927"/>
    </source>
</evidence>
<dbReference type="GO" id="GO:0045053">
    <property type="term" value="P:protein retention in Golgi apparatus"/>
    <property type="evidence" value="ECO:0007669"/>
    <property type="project" value="TreeGrafter"/>
</dbReference>
<dbReference type="GO" id="GO:0042147">
    <property type="term" value="P:retrograde transport, endosome to Golgi"/>
    <property type="evidence" value="ECO:0007669"/>
    <property type="project" value="TreeGrafter"/>
</dbReference>
<feature type="region of interest" description="Disordered" evidence="11">
    <location>
        <begin position="1"/>
        <end position="41"/>
    </location>
</feature>
<dbReference type="Pfam" id="PF09325">
    <property type="entry name" value="Vps5"/>
    <property type="match status" value="1"/>
</dbReference>
<evidence type="ECO:0000256" key="10">
    <source>
        <dbReference type="ARBA" id="ARBA00023136"/>
    </source>
</evidence>
<dbReference type="InterPro" id="IPR015404">
    <property type="entry name" value="Vps5_C"/>
</dbReference>
<dbReference type="InterPro" id="IPR027267">
    <property type="entry name" value="AH/BAR_dom_sf"/>
</dbReference>
<dbReference type="EMBL" id="BTGD01000001">
    <property type="protein sequence ID" value="GMM53422.1"/>
    <property type="molecule type" value="Genomic_DNA"/>
</dbReference>
<keyword evidence="8" id="KW-0653">Protein transport</keyword>
<feature type="domain" description="PX" evidence="12">
    <location>
        <begin position="294"/>
        <end position="409"/>
    </location>
</feature>